<organism evidence="3 4">
    <name type="scientific">Paraburkholderia franconis</name>
    <dbReference type="NCBI Taxonomy" id="2654983"/>
    <lineage>
        <taxon>Bacteria</taxon>
        <taxon>Pseudomonadati</taxon>
        <taxon>Pseudomonadota</taxon>
        <taxon>Betaproteobacteria</taxon>
        <taxon>Burkholderiales</taxon>
        <taxon>Burkholderiaceae</taxon>
        <taxon>Paraburkholderia</taxon>
    </lineage>
</organism>
<dbReference type="AlphaFoldDB" id="A0A7X1NJ81"/>
<sequence length="153" mass="16453">MKHVIAAAVSAASIASTPAIAESIEIRHSGEVQVVSGKPENFTGNAGVRALLPPNDSTRASVGLVDFALGARTTWHSHPAGQMLIVTSGMGWIQEEGKSRRVIETGDVVWIPVGVKHWHGATDKTAMSHIALTYMKGDKNVDWLEPVSDEQYR</sequence>
<dbReference type="InterPro" id="IPR047263">
    <property type="entry name" value="HNL-like_cupin"/>
</dbReference>
<keyword evidence="1" id="KW-0732">Signal</keyword>
<proteinExistence type="predicted"/>
<accession>A0A7X1NJ81</accession>
<evidence type="ECO:0000313" key="3">
    <source>
        <dbReference type="EMBL" id="MPW22970.1"/>
    </source>
</evidence>
<evidence type="ECO:0000259" key="2">
    <source>
        <dbReference type="Pfam" id="PF07883"/>
    </source>
</evidence>
<dbReference type="PANTHER" id="PTHR43698:SF1">
    <property type="entry name" value="BLL4564 PROTEIN"/>
    <property type="match status" value="1"/>
</dbReference>
<dbReference type="PANTHER" id="PTHR43698">
    <property type="entry name" value="RIBD C-TERMINAL DOMAIN CONTAINING PROTEIN"/>
    <property type="match status" value="1"/>
</dbReference>
<reference evidence="3 4" key="1">
    <citation type="submission" date="2019-10" db="EMBL/GenBank/DDBJ databases">
        <title>Paraburkholderia sp. isolated from nodules of Mimosa pudica from Brazilian Atlantic Forest soils.</title>
        <authorList>
            <person name="Paulitsch F."/>
            <person name="Hungria M."/>
            <person name="Dall'Agnol R."/>
        </authorList>
    </citation>
    <scope>NUCLEOTIDE SEQUENCE [LARGE SCALE GENOMIC DNA]</scope>
    <source>
        <strain evidence="3 4">CNPSo 3157</strain>
    </source>
</reference>
<name>A0A7X1NJ81_9BURK</name>
<feature type="signal peptide" evidence="1">
    <location>
        <begin position="1"/>
        <end position="21"/>
    </location>
</feature>
<evidence type="ECO:0000313" key="4">
    <source>
        <dbReference type="Proteomes" id="UP000484381"/>
    </source>
</evidence>
<dbReference type="Pfam" id="PF07883">
    <property type="entry name" value="Cupin_2"/>
    <property type="match status" value="1"/>
</dbReference>
<feature type="domain" description="Cupin type-2" evidence="2">
    <location>
        <begin position="64"/>
        <end position="128"/>
    </location>
</feature>
<dbReference type="EMBL" id="WHNP01000085">
    <property type="protein sequence ID" value="MPW22970.1"/>
    <property type="molecule type" value="Genomic_DNA"/>
</dbReference>
<dbReference type="Proteomes" id="UP000484381">
    <property type="component" value="Unassembled WGS sequence"/>
</dbReference>
<dbReference type="SUPFAM" id="SSF51182">
    <property type="entry name" value="RmlC-like cupins"/>
    <property type="match status" value="1"/>
</dbReference>
<protein>
    <submittedName>
        <fullName evidence="3">Cupin domain-containing protein</fullName>
    </submittedName>
</protein>
<comment type="caution">
    <text evidence="3">The sequence shown here is derived from an EMBL/GenBank/DDBJ whole genome shotgun (WGS) entry which is preliminary data.</text>
</comment>
<gene>
    <name evidence="3" type="ORF">GCT13_40850</name>
</gene>
<dbReference type="InterPro" id="IPR013096">
    <property type="entry name" value="Cupin_2"/>
</dbReference>
<dbReference type="InterPro" id="IPR011051">
    <property type="entry name" value="RmlC_Cupin_sf"/>
</dbReference>
<dbReference type="Gene3D" id="2.60.120.10">
    <property type="entry name" value="Jelly Rolls"/>
    <property type="match status" value="1"/>
</dbReference>
<keyword evidence="4" id="KW-1185">Reference proteome</keyword>
<evidence type="ECO:0000256" key="1">
    <source>
        <dbReference type="SAM" id="SignalP"/>
    </source>
</evidence>
<dbReference type="InterPro" id="IPR014710">
    <property type="entry name" value="RmlC-like_jellyroll"/>
</dbReference>
<feature type="chain" id="PRO_5030860800" evidence="1">
    <location>
        <begin position="22"/>
        <end position="153"/>
    </location>
</feature>
<dbReference type="CDD" id="cd02233">
    <property type="entry name" value="cupin_HNL-like"/>
    <property type="match status" value="1"/>
</dbReference>